<comment type="catalytic activity">
    <reaction evidence="7">
        <text>Endonucleolytic cleavage of RNA, removing 5'-extranucleotides from tRNA precursor.</text>
        <dbReference type="EC" id="3.1.26.5"/>
    </reaction>
</comment>
<evidence type="ECO:0000256" key="8">
    <source>
        <dbReference type="NCBIfam" id="TIGR00188"/>
    </source>
</evidence>
<comment type="similarity">
    <text evidence="7">Belongs to the RnpA family.</text>
</comment>
<dbReference type="SUPFAM" id="SSF54211">
    <property type="entry name" value="Ribosomal protein S5 domain 2-like"/>
    <property type="match status" value="1"/>
</dbReference>
<name>A0ABU9L332_9FLAO</name>
<keyword evidence="6 7" id="KW-0694">RNA-binding</keyword>
<evidence type="ECO:0000256" key="5">
    <source>
        <dbReference type="ARBA" id="ARBA00022801"/>
    </source>
</evidence>
<evidence type="ECO:0000313" key="9">
    <source>
        <dbReference type="EMBL" id="MEL4456857.1"/>
    </source>
</evidence>
<keyword evidence="4 7" id="KW-0255">Endonuclease</keyword>
<comment type="function">
    <text evidence="1 7">RNaseP catalyzes the removal of the 5'-leader sequence from pre-tRNA to produce the mature 5'-terminus. It can also cleave other RNA substrates such as 4.5S RNA. The protein component plays an auxiliary but essential role in vivo by binding to the 5'-leader sequence and broadening the substrate specificity of the ribozyme.</text>
</comment>
<dbReference type="PANTHER" id="PTHR33992:SF1">
    <property type="entry name" value="RIBONUCLEASE P PROTEIN COMPONENT"/>
    <property type="match status" value="1"/>
</dbReference>
<comment type="caution">
    <text evidence="9">The sequence shown here is derived from an EMBL/GenBank/DDBJ whole genome shotgun (WGS) entry which is preliminary data.</text>
</comment>
<evidence type="ECO:0000256" key="2">
    <source>
        <dbReference type="ARBA" id="ARBA00022694"/>
    </source>
</evidence>
<organism evidence="9 10">
    <name type="scientific">Lutimonas vermicola</name>
    <dbReference type="NCBI Taxonomy" id="414288"/>
    <lineage>
        <taxon>Bacteria</taxon>
        <taxon>Pseudomonadati</taxon>
        <taxon>Bacteroidota</taxon>
        <taxon>Flavobacteriia</taxon>
        <taxon>Flavobacteriales</taxon>
        <taxon>Flavobacteriaceae</taxon>
        <taxon>Lutimonas</taxon>
    </lineage>
</organism>
<dbReference type="InterPro" id="IPR000100">
    <property type="entry name" value="RNase_P"/>
</dbReference>
<sequence>MRNTFGKQEKLKKKNLIAELFASGKSTSVFPLKMIYLEYDHDSPCKIQAGVSVSKRNFKKAVERNRIKRLMRESYRKNKYLIYNNEDTKKHIIMFIYQAKSEVTYKQMEVKMNQLLQKFLQRQKSQAV</sequence>
<evidence type="ECO:0000256" key="4">
    <source>
        <dbReference type="ARBA" id="ARBA00022759"/>
    </source>
</evidence>
<keyword evidence="5 7" id="KW-0378">Hydrolase</keyword>
<dbReference type="Pfam" id="PF00825">
    <property type="entry name" value="Ribonuclease_P"/>
    <property type="match status" value="1"/>
</dbReference>
<proteinExistence type="inferred from homology"/>
<dbReference type="EC" id="3.1.26.5" evidence="7 8"/>
<dbReference type="NCBIfam" id="TIGR00188">
    <property type="entry name" value="rnpA"/>
    <property type="match status" value="1"/>
</dbReference>
<evidence type="ECO:0000256" key="3">
    <source>
        <dbReference type="ARBA" id="ARBA00022722"/>
    </source>
</evidence>
<dbReference type="HAMAP" id="MF_00227">
    <property type="entry name" value="RNase_P"/>
    <property type="match status" value="1"/>
</dbReference>
<dbReference type="PANTHER" id="PTHR33992">
    <property type="entry name" value="RIBONUCLEASE P PROTEIN COMPONENT"/>
    <property type="match status" value="1"/>
</dbReference>
<dbReference type="InterPro" id="IPR020568">
    <property type="entry name" value="Ribosomal_Su5_D2-typ_SF"/>
</dbReference>
<evidence type="ECO:0000256" key="1">
    <source>
        <dbReference type="ARBA" id="ARBA00002663"/>
    </source>
</evidence>
<dbReference type="GO" id="GO:0004526">
    <property type="term" value="F:ribonuclease P activity"/>
    <property type="evidence" value="ECO:0007669"/>
    <property type="project" value="UniProtKB-EC"/>
</dbReference>
<keyword evidence="3 7" id="KW-0540">Nuclease</keyword>
<comment type="subunit">
    <text evidence="7">Consists of a catalytic RNA component (M1 or rnpB) and a protein subunit.</text>
</comment>
<evidence type="ECO:0000256" key="6">
    <source>
        <dbReference type="ARBA" id="ARBA00022884"/>
    </source>
</evidence>
<keyword evidence="10" id="KW-1185">Reference proteome</keyword>
<accession>A0ABU9L332</accession>
<dbReference type="InterPro" id="IPR020539">
    <property type="entry name" value="RNase_P_CS"/>
</dbReference>
<reference evidence="9 10" key="1">
    <citation type="submission" date="2024-04" db="EMBL/GenBank/DDBJ databases">
        <title>whole genome sequencing of Lutimonas vermicola strain IMCC1616.</title>
        <authorList>
            <person name="Bae S.S."/>
        </authorList>
    </citation>
    <scope>NUCLEOTIDE SEQUENCE [LARGE SCALE GENOMIC DNA]</scope>
    <source>
        <strain evidence="9 10">IMCC1616</strain>
    </source>
</reference>
<dbReference type="PROSITE" id="PS00648">
    <property type="entry name" value="RIBONUCLEASE_P"/>
    <property type="match status" value="1"/>
</dbReference>
<evidence type="ECO:0000313" key="10">
    <source>
        <dbReference type="Proteomes" id="UP001474120"/>
    </source>
</evidence>
<dbReference type="InterPro" id="IPR014721">
    <property type="entry name" value="Ribsml_uS5_D2-typ_fold_subgr"/>
</dbReference>
<protein>
    <recommendedName>
        <fullName evidence="7 8">Ribonuclease P protein component</fullName>
        <shortName evidence="7">RNase P protein</shortName>
        <shortName evidence="7">RNaseP protein</shortName>
        <ecNumber evidence="7 8">3.1.26.5</ecNumber>
    </recommendedName>
    <alternativeName>
        <fullName evidence="7">Protein C5</fullName>
    </alternativeName>
</protein>
<dbReference type="Gene3D" id="3.30.230.10">
    <property type="match status" value="1"/>
</dbReference>
<dbReference type="Proteomes" id="UP001474120">
    <property type="component" value="Unassembled WGS sequence"/>
</dbReference>
<dbReference type="EMBL" id="JBCDNA010000003">
    <property type="protein sequence ID" value="MEL4456857.1"/>
    <property type="molecule type" value="Genomic_DNA"/>
</dbReference>
<gene>
    <name evidence="7 9" type="primary">rnpA</name>
    <name evidence="9" type="ORF">AABB81_13185</name>
</gene>
<evidence type="ECO:0000256" key="7">
    <source>
        <dbReference type="HAMAP-Rule" id="MF_00227"/>
    </source>
</evidence>
<dbReference type="RefSeq" id="WP_342161022.1">
    <property type="nucleotide sequence ID" value="NZ_JBCDNA010000003.1"/>
</dbReference>
<keyword evidence="2 7" id="KW-0819">tRNA processing</keyword>